<dbReference type="AlphaFoldDB" id="A0AAV5R724"/>
<reference evidence="1 2" key="1">
    <citation type="journal article" date="2023" name="Elife">
        <title>Identification of key yeast species and microbe-microbe interactions impacting larval growth of Drosophila in the wild.</title>
        <authorList>
            <person name="Mure A."/>
            <person name="Sugiura Y."/>
            <person name="Maeda R."/>
            <person name="Honda K."/>
            <person name="Sakurai N."/>
            <person name="Takahashi Y."/>
            <person name="Watada M."/>
            <person name="Katoh T."/>
            <person name="Gotoh A."/>
            <person name="Gotoh Y."/>
            <person name="Taniguchi I."/>
            <person name="Nakamura K."/>
            <person name="Hayashi T."/>
            <person name="Katayama T."/>
            <person name="Uemura T."/>
            <person name="Hattori Y."/>
        </authorList>
    </citation>
    <scope>NUCLEOTIDE SEQUENCE [LARGE SCALE GENOMIC DNA]</scope>
    <source>
        <strain evidence="1 2">PK-24</strain>
    </source>
</reference>
<protein>
    <submittedName>
        <fullName evidence="1">Uncharacterized protein</fullName>
    </submittedName>
</protein>
<dbReference type="EMBL" id="BTGB01000005">
    <property type="protein sequence ID" value="GMM47279.1"/>
    <property type="molecule type" value="Genomic_DNA"/>
</dbReference>
<accession>A0AAV5R724</accession>
<comment type="caution">
    <text evidence="1">The sequence shown here is derived from an EMBL/GenBank/DDBJ whole genome shotgun (WGS) entry which is preliminary data.</text>
</comment>
<gene>
    <name evidence="1" type="ORF">DAPK24_038540</name>
</gene>
<organism evidence="1 2">
    <name type="scientific">Pichia kluyveri</name>
    <name type="common">Yeast</name>
    <dbReference type="NCBI Taxonomy" id="36015"/>
    <lineage>
        <taxon>Eukaryota</taxon>
        <taxon>Fungi</taxon>
        <taxon>Dikarya</taxon>
        <taxon>Ascomycota</taxon>
        <taxon>Saccharomycotina</taxon>
        <taxon>Pichiomycetes</taxon>
        <taxon>Pichiales</taxon>
        <taxon>Pichiaceae</taxon>
        <taxon>Pichia</taxon>
    </lineage>
</organism>
<proteinExistence type="predicted"/>
<dbReference type="Proteomes" id="UP001378960">
    <property type="component" value="Unassembled WGS sequence"/>
</dbReference>
<sequence length="204" mass="24533">MIIGVQCIKSIDDSNNKIMELVKEEDRVNKVLDNIINNDCMIKVMNKYYYRYEIEEREKGEIEEIINLQGRDVLIKIISIELTKCLFENNKRVRLSEVCYENSRWEVIKIEKCIEDISLNNNMWTTFNGYLVNIDNLMNNRINKIENLQIIEEYKNMIQYMNKYLQDIIRMDNDRGGREDEMANQIREVKEVLDEMNNRIKEIT</sequence>
<keyword evidence="2" id="KW-1185">Reference proteome</keyword>
<name>A0AAV5R724_PICKL</name>
<evidence type="ECO:0000313" key="2">
    <source>
        <dbReference type="Proteomes" id="UP001378960"/>
    </source>
</evidence>
<evidence type="ECO:0000313" key="1">
    <source>
        <dbReference type="EMBL" id="GMM47279.1"/>
    </source>
</evidence>